<feature type="compositionally biased region" description="Polar residues" evidence="3">
    <location>
        <begin position="344"/>
        <end position="356"/>
    </location>
</feature>
<dbReference type="VEuPathDB" id="FungiDB:M747DRAFT_325199"/>
<feature type="compositionally biased region" description="Polar residues" evidence="3">
    <location>
        <begin position="393"/>
        <end position="412"/>
    </location>
</feature>
<feature type="domain" description="N-terminal Ras-GEF" evidence="5">
    <location>
        <begin position="407"/>
        <end position="532"/>
    </location>
</feature>
<dbReference type="AlphaFoldDB" id="A0A370BN17"/>
<protein>
    <submittedName>
        <fullName evidence="6">Ras GEF</fullName>
    </submittedName>
</protein>
<dbReference type="InterPro" id="IPR001895">
    <property type="entry name" value="RASGEF_cat_dom"/>
</dbReference>
<evidence type="ECO:0000256" key="1">
    <source>
        <dbReference type="ARBA" id="ARBA00022658"/>
    </source>
</evidence>
<dbReference type="EMBL" id="KZ851934">
    <property type="protein sequence ID" value="RDH16974.1"/>
    <property type="molecule type" value="Genomic_DNA"/>
</dbReference>
<dbReference type="GO" id="GO:0005886">
    <property type="term" value="C:plasma membrane"/>
    <property type="evidence" value="ECO:0007669"/>
    <property type="project" value="TreeGrafter"/>
</dbReference>
<dbReference type="Pfam" id="PF00617">
    <property type="entry name" value="RasGEF"/>
    <property type="match status" value="1"/>
</dbReference>
<dbReference type="InterPro" id="IPR027417">
    <property type="entry name" value="P-loop_NTPase"/>
</dbReference>
<dbReference type="InterPro" id="IPR036964">
    <property type="entry name" value="RASGEF_cat_dom_sf"/>
</dbReference>
<dbReference type="GO" id="GO:0005085">
    <property type="term" value="F:guanyl-nucleotide exchange factor activity"/>
    <property type="evidence" value="ECO:0007669"/>
    <property type="project" value="UniProtKB-KW"/>
</dbReference>
<dbReference type="SMART" id="SM00147">
    <property type="entry name" value="RasGEF"/>
    <property type="match status" value="1"/>
</dbReference>
<dbReference type="PANTHER" id="PTHR23113:SF348">
    <property type="entry name" value="GUANYL-NUCLEOTIDE EXCHANGE FACTOR RASGEF, PUTATIVE (AFU_ORTHOLOGUE AFUA_1G04700)-RELATED"/>
    <property type="match status" value="1"/>
</dbReference>
<feature type="compositionally biased region" description="Basic and acidic residues" evidence="3">
    <location>
        <begin position="1"/>
        <end position="17"/>
    </location>
</feature>
<name>A0A370BN17_ASPNG</name>
<dbReference type="Gene3D" id="3.40.50.300">
    <property type="entry name" value="P-loop containing nucleotide triphosphate hydrolases"/>
    <property type="match status" value="1"/>
</dbReference>
<dbReference type="InterPro" id="IPR008937">
    <property type="entry name" value="Ras-like_GEF"/>
</dbReference>
<feature type="domain" description="Ras-GEF" evidence="4">
    <location>
        <begin position="660"/>
        <end position="898"/>
    </location>
</feature>
<keyword evidence="1 2" id="KW-0344">Guanine-nucleotide releasing factor</keyword>
<dbReference type="CDD" id="cd00882">
    <property type="entry name" value="Ras_like_GTPase"/>
    <property type="match status" value="1"/>
</dbReference>
<feature type="region of interest" description="Disordered" evidence="3">
    <location>
        <begin position="258"/>
        <end position="361"/>
    </location>
</feature>
<dbReference type="Gene3D" id="1.10.840.10">
    <property type="entry name" value="Ras guanine-nucleotide exchange factors catalytic domain"/>
    <property type="match status" value="1"/>
</dbReference>
<evidence type="ECO:0000256" key="2">
    <source>
        <dbReference type="PROSITE-ProRule" id="PRU00168"/>
    </source>
</evidence>
<dbReference type="Pfam" id="PF00618">
    <property type="entry name" value="RasGEF_N"/>
    <property type="match status" value="1"/>
</dbReference>
<feature type="compositionally biased region" description="Polar residues" evidence="3">
    <location>
        <begin position="306"/>
        <end position="328"/>
    </location>
</feature>
<dbReference type="SUPFAM" id="SSF52540">
    <property type="entry name" value="P-loop containing nucleoside triphosphate hydrolases"/>
    <property type="match status" value="1"/>
</dbReference>
<dbReference type="Proteomes" id="UP000253845">
    <property type="component" value="Unassembled WGS sequence"/>
</dbReference>
<dbReference type="PANTHER" id="PTHR23113">
    <property type="entry name" value="GUANINE NUCLEOTIDE EXCHANGE FACTOR"/>
    <property type="match status" value="1"/>
</dbReference>
<dbReference type="SUPFAM" id="SSF48366">
    <property type="entry name" value="Ras GEF"/>
    <property type="match status" value="1"/>
</dbReference>
<evidence type="ECO:0000313" key="6">
    <source>
        <dbReference type="EMBL" id="RDH16974.1"/>
    </source>
</evidence>
<organism evidence="6 7">
    <name type="scientific">Aspergillus niger ATCC 13496</name>
    <dbReference type="NCBI Taxonomy" id="1353008"/>
    <lineage>
        <taxon>Eukaryota</taxon>
        <taxon>Fungi</taxon>
        <taxon>Dikarya</taxon>
        <taxon>Ascomycota</taxon>
        <taxon>Pezizomycotina</taxon>
        <taxon>Eurotiomycetes</taxon>
        <taxon>Eurotiomycetidae</taxon>
        <taxon>Eurotiales</taxon>
        <taxon>Aspergillaceae</taxon>
        <taxon>Aspergillus</taxon>
        <taxon>Aspergillus subgen. Circumdati</taxon>
    </lineage>
</organism>
<dbReference type="PROSITE" id="PS50009">
    <property type="entry name" value="RASGEF_CAT"/>
    <property type="match status" value="1"/>
</dbReference>
<feature type="region of interest" description="Disordered" evidence="3">
    <location>
        <begin position="379"/>
        <end position="412"/>
    </location>
</feature>
<dbReference type="GO" id="GO:0007265">
    <property type="term" value="P:Ras protein signal transduction"/>
    <property type="evidence" value="ECO:0007669"/>
    <property type="project" value="TreeGrafter"/>
</dbReference>
<sequence>MASQPLRRERASSDKADVAPFPQRPGLPSRTISAPVGGLYRLDSARTAMESGNKVDRTLLEEDENPPSAGGDRVPSLSREETTPKPSFPHVSIAVVGPDHVGKSTFIETALDMKHPLSSRSTTKKMSLDGTVYLVRLMEIDTLEISIGSNGEVNWPLLGNDSPPTVDGVLVLLDMTQPASFPEFTELLDSLTASDIPFTLVASKCDIQPPDSPVEPILGGYEIHRTSPDSPRSQKMCIALVLRSVINRKYDFIDFPPNSSATPDWHHSRTNSETPTAVLSGAAGGPITGPLDPAVDGYGVDRQPTEPATSANLASNGQAFRYARSNSHPVRPHTPPSGSRLASRKQSVSGESSPSKDLNRQHRLHTAWRNSGGSDAFSNFLEMGEDFDGPRSAPSSPGSKDQTPSESSSNDAGLTFDELVDRLVAQPMSKQDSKFASIFLCLYRKFAAPCTLLNALINRFERNENDMTDQLDRIAVQLRLLGVMAQWVSEYPGDLAYPKTRKRITDFVTTLEKSHFYMFAAKEIGSYLEGNAEDDNIGWPYRDGDMEEPDTADPPFQFSGRSSPSIFLGAPPLGDEGEEEEEDPIYNMSALDLSEGAAEPASRLSGSMSNSFTSEKPGTIASQSFTFLSTEAAQREAHNLDLTPRIPLTKVQWRQLMEIPDEDFARELTRIDWIMFNSFRPRDLVRHVSISGVEKDKILSLKHVNRMIKQFNHVAFFVASVILLRDKPKHRAKALEKFMNIALKLRRLNNYNSLGAVIAGINGTPVHRLSQTRELVPVQTQKDFMRLVILMGTQKSHFAYRLAWDNSFAERIPFLPLHRRDLVSAEEGNKTFVGDNKNRINWRKFEVMGEVVLGIQRSQKTPYPHMPKYEEVERLVLEIKLSGDDEDLYSRSMQVEPSAGGDTGRKKFGWLRSTSTKLTSTMNDDRHLIDDDVHNVVSTTTRPYLVTNLREKCKNHVIYNHRKPNLSVAHPPSNQTYHLHKSHIYNPHKLLKQNPKEKKKNIKMSTAIKTSYRALLRELPRRTLSTPTPLQHRLRDMYTTNQQQASVADADAQEALRQHRIDQANQFAIYAKAQRVYAELVERYNPGTTLDEEERIRLTARRVGWDLPVEAGKKDE</sequence>
<accession>A0A370BN17</accession>
<feature type="region of interest" description="Disordered" evidence="3">
    <location>
        <begin position="1"/>
        <end position="91"/>
    </location>
</feature>
<evidence type="ECO:0000256" key="3">
    <source>
        <dbReference type="SAM" id="MobiDB-lite"/>
    </source>
</evidence>
<evidence type="ECO:0000313" key="7">
    <source>
        <dbReference type="Proteomes" id="UP000253845"/>
    </source>
</evidence>
<dbReference type="PROSITE" id="PS50212">
    <property type="entry name" value="RASGEF_NTER"/>
    <property type="match status" value="1"/>
</dbReference>
<dbReference type="Pfam" id="PF13233">
    <property type="entry name" value="Complex1_LYR_2"/>
    <property type="match status" value="1"/>
</dbReference>
<gene>
    <name evidence="6" type="ORF">M747DRAFT_325199</name>
</gene>
<proteinExistence type="predicted"/>
<evidence type="ECO:0000259" key="5">
    <source>
        <dbReference type="PROSITE" id="PS50212"/>
    </source>
</evidence>
<evidence type="ECO:0000259" key="4">
    <source>
        <dbReference type="PROSITE" id="PS50009"/>
    </source>
</evidence>
<dbReference type="InterPro" id="IPR000651">
    <property type="entry name" value="Ras-like_Gua-exchang_fac_N"/>
</dbReference>
<dbReference type="Gene3D" id="1.20.870.10">
    <property type="entry name" value="Son of sevenless (SoS) protein Chain: S domain 1"/>
    <property type="match status" value="1"/>
</dbReference>
<dbReference type="CDD" id="cd06224">
    <property type="entry name" value="REM"/>
    <property type="match status" value="1"/>
</dbReference>
<reference evidence="6 7" key="1">
    <citation type="submission" date="2018-07" db="EMBL/GenBank/DDBJ databases">
        <title>Section-level genome sequencing of Aspergillus section Nigri to investigate inter- and intra-species variation.</title>
        <authorList>
            <consortium name="DOE Joint Genome Institute"/>
            <person name="Vesth T.C."/>
            <person name="Nybo J.L."/>
            <person name="Theobald S."/>
            <person name="Frisvad J.C."/>
            <person name="Larsen T.O."/>
            <person name="Nielsen K.F."/>
            <person name="Hoof J.B."/>
            <person name="Brandl J."/>
            <person name="Salamov A."/>
            <person name="Riley R."/>
            <person name="Gladden J.M."/>
            <person name="Phatale P."/>
            <person name="Nielsen M.T."/>
            <person name="Lyhne E.K."/>
            <person name="Kogle M.E."/>
            <person name="Strasser K."/>
            <person name="McDonnell E."/>
            <person name="Barry K."/>
            <person name="Clum A."/>
            <person name="Chen C."/>
            <person name="Nolan M."/>
            <person name="Sandor L."/>
            <person name="Kuo A."/>
            <person name="Lipzen A."/>
            <person name="Hainaut M."/>
            <person name="Drula E."/>
            <person name="Tsang A."/>
            <person name="Magnuson J.K."/>
            <person name="Henrissat B."/>
            <person name="Wiebenga A."/>
            <person name="Simmons B.A."/>
            <person name="Makela M.R."/>
            <person name="De vries R.P."/>
            <person name="Grigoriev I.V."/>
            <person name="Mortensen U.H."/>
            <person name="Baker S.E."/>
            <person name="Andersen M.R."/>
        </authorList>
    </citation>
    <scope>NUCLEOTIDE SEQUENCE [LARGE SCALE GENOMIC DNA]</scope>
    <source>
        <strain evidence="6 7">ATCC 13496</strain>
    </source>
</reference>
<dbReference type="InterPro" id="IPR023578">
    <property type="entry name" value="Ras_GEF_dom_sf"/>
</dbReference>